<dbReference type="InterPro" id="IPR023214">
    <property type="entry name" value="HAD_sf"/>
</dbReference>
<dbReference type="Pfam" id="PF13242">
    <property type="entry name" value="Hydrolase_like"/>
    <property type="match status" value="1"/>
</dbReference>
<keyword evidence="2" id="KW-1185">Reference proteome</keyword>
<accession>A0A0B4WXG5</accession>
<organism evidence="1 2">
    <name type="scientific">Rhizobium gallicum bv. gallicum R602sp</name>
    <dbReference type="NCBI Taxonomy" id="1041138"/>
    <lineage>
        <taxon>Bacteria</taxon>
        <taxon>Pseudomonadati</taxon>
        <taxon>Pseudomonadota</taxon>
        <taxon>Alphaproteobacteria</taxon>
        <taxon>Hyphomicrobiales</taxon>
        <taxon>Rhizobiaceae</taxon>
        <taxon>Rhizobium/Agrobacterium group</taxon>
        <taxon>Rhizobium</taxon>
    </lineage>
</organism>
<dbReference type="NCBIfam" id="TIGR01459">
    <property type="entry name" value="HAD-SF-IIA-hyp4"/>
    <property type="match status" value="1"/>
</dbReference>
<protein>
    <submittedName>
        <fullName evidence="1">HAD superfamily hydrolase protein</fullName>
    </submittedName>
</protein>
<dbReference type="AlphaFoldDB" id="A0A0B4WXG5"/>
<dbReference type="Gene3D" id="3.40.50.1000">
    <property type="entry name" value="HAD superfamily/HAD-like"/>
    <property type="match status" value="2"/>
</dbReference>
<dbReference type="RefSeq" id="WP_039844101.1">
    <property type="nucleotide sequence ID" value="NZ_CP006877.1"/>
</dbReference>
<dbReference type="CDD" id="cd07525">
    <property type="entry name" value="HAD_like"/>
    <property type="match status" value="1"/>
</dbReference>
<dbReference type="InterPro" id="IPR006356">
    <property type="entry name" value="HAD-SF_hydro_IIA_hyp3"/>
</dbReference>
<dbReference type="KEGG" id="rga:RGR602_CH00888"/>
<dbReference type="Proteomes" id="UP000031368">
    <property type="component" value="Chromosome"/>
</dbReference>
<dbReference type="SUPFAM" id="SSF56784">
    <property type="entry name" value="HAD-like"/>
    <property type="match status" value="1"/>
</dbReference>
<keyword evidence="1" id="KW-0378">Hydrolase</keyword>
<dbReference type="InterPro" id="IPR006357">
    <property type="entry name" value="HAD-SF_hydro_IIA"/>
</dbReference>
<reference evidence="1 2" key="1">
    <citation type="submission" date="2013-11" db="EMBL/GenBank/DDBJ databases">
        <title>Complete genome sequence of Rhizobium gallicum bv. gallicum R602.</title>
        <authorList>
            <person name="Bustos P."/>
            <person name="Santamaria R.I."/>
            <person name="Lozano L."/>
            <person name="Acosta J.L."/>
            <person name="Ormeno-Orrillo E."/>
            <person name="Rogel M.A."/>
            <person name="Romero D."/>
            <person name="Cevallos M.A."/>
            <person name="Martinez-Romero E."/>
            <person name="Gonzalez V."/>
        </authorList>
    </citation>
    <scope>NUCLEOTIDE SEQUENCE [LARGE SCALE GENOMIC DNA]</scope>
    <source>
        <strain evidence="1 2">R602</strain>
    </source>
</reference>
<proteinExistence type="predicted"/>
<dbReference type="InterPro" id="IPR036412">
    <property type="entry name" value="HAD-like_sf"/>
</dbReference>
<dbReference type="HOGENOM" id="CLU_043473_2_1_5"/>
<dbReference type="GO" id="GO:0016791">
    <property type="term" value="F:phosphatase activity"/>
    <property type="evidence" value="ECO:0007669"/>
    <property type="project" value="TreeGrafter"/>
</dbReference>
<dbReference type="PANTHER" id="PTHR19288">
    <property type="entry name" value="4-NITROPHENYLPHOSPHATASE-RELATED"/>
    <property type="match status" value="1"/>
</dbReference>
<dbReference type="EMBL" id="CP006877">
    <property type="protein sequence ID" value="AJD40249.1"/>
    <property type="molecule type" value="Genomic_DNA"/>
</dbReference>
<dbReference type="GO" id="GO:0005737">
    <property type="term" value="C:cytoplasm"/>
    <property type="evidence" value="ECO:0007669"/>
    <property type="project" value="TreeGrafter"/>
</dbReference>
<dbReference type="PANTHER" id="PTHR19288:SF90">
    <property type="entry name" value="OS08G0542600 PROTEIN"/>
    <property type="match status" value="1"/>
</dbReference>
<name>A0A0B4WXG5_9HYPH</name>
<gene>
    <name evidence="1" type="ORF">RGR602_CH00888</name>
</gene>
<dbReference type="NCBIfam" id="TIGR01460">
    <property type="entry name" value="HAD-SF-IIA"/>
    <property type="match status" value="1"/>
</dbReference>
<evidence type="ECO:0000313" key="1">
    <source>
        <dbReference type="EMBL" id="AJD40249.1"/>
    </source>
</evidence>
<dbReference type="Pfam" id="PF13344">
    <property type="entry name" value="Hydrolase_6"/>
    <property type="match status" value="1"/>
</dbReference>
<sequence length="282" mass="30669">MAKRIRSFAEITSHYDAVFCDVWGVLHNGVDPFPTAAAALEAARGEGLAVILITNSPRIAPQVVAQLRQIGIQDGAYDRIVTSGDVTRGLIAEGPKKVFLLGPDRDLAIIEGLGVERVDAKDAQSVVCTGFFDDETEKPEDYTDMLKDFQARNVPMVCANPDLVVERGHRIIPCAGAMAAYYHQLGGEIRIAGKPHAPIYDAVLATAHELHGDFPKSRILAIGDGMPTDVHGALDYGLDLLYISGGIHAKEYTLNGETDEAILHAYLEREKAAPKWWMPRLA</sequence>
<evidence type="ECO:0000313" key="2">
    <source>
        <dbReference type="Proteomes" id="UP000031368"/>
    </source>
</evidence>